<dbReference type="Proteomes" id="UP001244341">
    <property type="component" value="Chromosome 15b"/>
</dbReference>
<keyword evidence="3" id="KW-1185">Reference proteome</keyword>
<evidence type="ECO:0000313" key="2">
    <source>
        <dbReference type="EMBL" id="WIA23220.1"/>
    </source>
</evidence>
<feature type="compositionally biased region" description="Polar residues" evidence="1">
    <location>
        <begin position="1"/>
        <end position="20"/>
    </location>
</feature>
<sequence length="254" mass="27267">MSDQQQSPALPWGSGQQAAQAKQEPSVAADDVHAVSIDQLGLIIGDRIEVKWQVQPDEGDPIERWWGASITAAEPTASSGSPAYSIRYDTWPECDFNEEEQAEVALLNTHRLLDLRQQEVMAWRREGDGYEPADTDSEEGEEEGEGMAADEDEDEALAEAAAEGRSFTVTELAAGISDADVSAEEARLAAAPQHVAAGYKEFMDNLKQYILAKASQAQGEGGGELLITAADVADFKAMMMTQAAAGRGRAHRAA</sequence>
<name>A0ABY8UPL9_TETOB</name>
<feature type="region of interest" description="Disordered" evidence="1">
    <location>
        <begin position="125"/>
        <end position="152"/>
    </location>
</feature>
<feature type="compositionally biased region" description="Acidic residues" evidence="1">
    <location>
        <begin position="129"/>
        <end position="152"/>
    </location>
</feature>
<proteinExistence type="predicted"/>
<protein>
    <submittedName>
        <fullName evidence="2">Uncharacterized protein</fullName>
    </submittedName>
</protein>
<organism evidence="2 3">
    <name type="scientific">Tetradesmus obliquus</name>
    <name type="common">Green alga</name>
    <name type="synonym">Acutodesmus obliquus</name>
    <dbReference type="NCBI Taxonomy" id="3088"/>
    <lineage>
        <taxon>Eukaryota</taxon>
        <taxon>Viridiplantae</taxon>
        <taxon>Chlorophyta</taxon>
        <taxon>core chlorophytes</taxon>
        <taxon>Chlorophyceae</taxon>
        <taxon>CS clade</taxon>
        <taxon>Sphaeropleales</taxon>
        <taxon>Scenedesmaceae</taxon>
        <taxon>Tetradesmus</taxon>
    </lineage>
</organism>
<gene>
    <name evidence="2" type="ORF">OEZ85_001542</name>
</gene>
<evidence type="ECO:0000313" key="3">
    <source>
        <dbReference type="Proteomes" id="UP001244341"/>
    </source>
</evidence>
<dbReference type="EMBL" id="CP126222">
    <property type="protein sequence ID" value="WIA23220.1"/>
    <property type="molecule type" value="Genomic_DNA"/>
</dbReference>
<evidence type="ECO:0000256" key="1">
    <source>
        <dbReference type="SAM" id="MobiDB-lite"/>
    </source>
</evidence>
<accession>A0ABY8UPL9</accession>
<reference evidence="2 3" key="1">
    <citation type="submission" date="2023-05" db="EMBL/GenBank/DDBJ databases">
        <title>A 100% complete, gapless, phased diploid assembly of the Scenedesmus obliquus UTEX 3031 genome.</title>
        <authorList>
            <person name="Biondi T.C."/>
            <person name="Hanschen E.R."/>
            <person name="Kwon T."/>
            <person name="Eng W."/>
            <person name="Kruse C.P.S."/>
            <person name="Koehler S.I."/>
            <person name="Kunde Y."/>
            <person name="Gleasner C.D."/>
            <person name="You Mak K.T."/>
            <person name="Polle J."/>
            <person name="Hovde B.T."/>
            <person name="Starkenburg S.R."/>
        </authorList>
    </citation>
    <scope>NUCLEOTIDE SEQUENCE [LARGE SCALE GENOMIC DNA]</scope>
    <source>
        <strain evidence="2 3">DOE0152z</strain>
    </source>
</reference>
<feature type="region of interest" description="Disordered" evidence="1">
    <location>
        <begin position="1"/>
        <end position="29"/>
    </location>
</feature>